<feature type="transmembrane region" description="Helical" evidence="1">
    <location>
        <begin position="100"/>
        <end position="123"/>
    </location>
</feature>
<evidence type="ECO:0000259" key="2">
    <source>
        <dbReference type="Pfam" id="PF04054"/>
    </source>
</evidence>
<dbReference type="Gene3D" id="3.30.200.20">
    <property type="entry name" value="Phosphorylase Kinase, domain 1"/>
    <property type="match status" value="1"/>
</dbReference>
<name>A0A9R1XH35_LACSA</name>
<evidence type="ECO:0000313" key="3">
    <source>
        <dbReference type="EMBL" id="KAJ0214390.1"/>
    </source>
</evidence>
<dbReference type="Proteomes" id="UP000235145">
    <property type="component" value="Unassembled WGS sequence"/>
</dbReference>
<dbReference type="GO" id="GO:0017148">
    <property type="term" value="P:negative regulation of translation"/>
    <property type="evidence" value="ECO:0007669"/>
    <property type="project" value="InterPro"/>
</dbReference>
<accession>A0A9R1XH35</accession>
<dbReference type="InterPro" id="IPR007196">
    <property type="entry name" value="CCR4-Not_Not1_C"/>
</dbReference>
<protein>
    <recommendedName>
        <fullName evidence="2">CCR4-Not complex component Not1 C-terminal domain-containing protein</fullName>
    </recommendedName>
</protein>
<dbReference type="InterPro" id="IPR040398">
    <property type="entry name" value="Not1"/>
</dbReference>
<dbReference type="PANTHER" id="PTHR13162:SF8">
    <property type="entry name" value="CCR4-NOT TRANSCRIPTION COMPLEX SUBUNIT 1"/>
    <property type="match status" value="1"/>
</dbReference>
<feature type="domain" description="CCR4-Not complex component Not1 C-terminal" evidence="2">
    <location>
        <begin position="122"/>
        <end position="169"/>
    </location>
</feature>
<keyword evidence="1" id="KW-0812">Transmembrane</keyword>
<keyword evidence="1" id="KW-0472">Membrane</keyword>
<dbReference type="Gene3D" id="1.25.40.800">
    <property type="match status" value="1"/>
</dbReference>
<keyword evidence="4" id="KW-1185">Reference proteome</keyword>
<proteinExistence type="predicted"/>
<dbReference type="EMBL" id="NBSK02000004">
    <property type="protein sequence ID" value="KAJ0214390.1"/>
    <property type="molecule type" value="Genomic_DNA"/>
</dbReference>
<keyword evidence="1" id="KW-1133">Transmembrane helix</keyword>
<dbReference type="AlphaFoldDB" id="A0A9R1XH35"/>
<organism evidence="3 4">
    <name type="scientific">Lactuca sativa</name>
    <name type="common">Garden lettuce</name>
    <dbReference type="NCBI Taxonomy" id="4236"/>
    <lineage>
        <taxon>Eukaryota</taxon>
        <taxon>Viridiplantae</taxon>
        <taxon>Streptophyta</taxon>
        <taxon>Embryophyta</taxon>
        <taxon>Tracheophyta</taxon>
        <taxon>Spermatophyta</taxon>
        <taxon>Magnoliopsida</taxon>
        <taxon>eudicotyledons</taxon>
        <taxon>Gunneridae</taxon>
        <taxon>Pentapetalae</taxon>
        <taxon>asterids</taxon>
        <taxon>campanulids</taxon>
        <taxon>Asterales</taxon>
        <taxon>Asteraceae</taxon>
        <taxon>Cichorioideae</taxon>
        <taxon>Cichorieae</taxon>
        <taxon>Lactucinae</taxon>
        <taxon>Lactuca</taxon>
    </lineage>
</organism>
<dbReference type="GO" id="GO:0030015">
    <property type="term" value="C:CCR4-NOT core complex"/>
    <property type="evidence" value="ECO:0007669"/>
    <property type="project" value="InterPro"/>
</dbReference>
<reference evidence="3 4" key="1">
    <citation type="journal article" date="2017" name="Nat. Commun.">
        <title>Genome assembly with in vitro proximity ligation data and whole-genome triplication in lettuce.</title>
        <authorList>
            <person name="Reyes-Chin-Wo S."/>
            <person name="Wang Z."/>
            <person name="Yang X."/>
            <person name="Kozik A."/>
            <person name="Arikit S."/>
            <person name="Song C."/>
            <person name="Xia L."/>
            <person name="Froenicke L."/>
            <person name="Lavelle D.O."/>
            <person name="Truco M.J."/>
            <person name="Xia R."/>
            <person name="Zhu S."/>
            <person name="Xu C."/>
            <person name="Xu H."/>
            <person name="Xu X."/>
            <person name="Cox K."/>
            <person name="Korf I."/>
            <person name="Meyers B.C."/>
            <person name="Michelmore R.W."/>
        </authorList>
    </citation>
    <scope>NUCLEOTIDE SEQUENCE [LARGE SCALE GENOMIC DNA]</scope>
    <source>
        <strain evidence="4">cv. Salinas</strain>
        <tissue evidence="3">Seedlings</tissue>
    </source>
</reference>
<evidence type="ECO:0000256" key="1">
    <source>
        <dbReference type="SAM" id="Phobius"/>
    </source>
</evidence>
<evidence type="ECO:0000313" key="4">
    <source>
        <dbReference type="Proteomes" id="UP000235145"/>
    </source>
</evidence>
<dbReference type="Pfam" id="PF04054">
    <property type="entry name" value="Not1"/>
    <property type="match status" value="1"/>
</dbReference>
<gene>
    <name evidence="3" type="ORF">LSAT_V11C400204500</name>
</gene>
<sequence length="276" mass="31085">MCEMVDDEKVDIASTVIDEDAPLEDDVIRSLRTSPIHSENKDRTSIDDFEIIKPISHGAFGRVLKKADMIWKNAVESILAERDILISVLNPFVAAWMKMLLVYTLQKWFLLWSIYILCVWFTVRQPDPSTPNLKIDLLAEIGRSPCILSEVDASLKTKRMKKDVDEKGHKGLLLSELKQKLLISPIPVIVASTAPFDKQPEVDVSDEEFLQFDTVAIPVKVTLNKVSPNRNGAANIKVAGTDMNNKSSRSHSVFTCWFSKRSSIAINQLKFRSPMA</sequence>
<comment type="caution">
    <text evidence="3">The sequence shown here is derived from an EMBL/GenBank/DDBJ whole genome shotgun (WGS) entry which is preliminary data.</text>
</comment>
<dbReference type="PANTHER" id="PTHR13162">
    <property type="entry name" value="CCR4-NOT TRANSCRIPTION COMPLEX"/>
    <property type="match status" value="1"/>
</dbReference>